<keyword evidence="2" id="KW-1185">Reference proteome</keyword>
<comment type="caution">
    <text evidence="1">The sequence shown here is derived from an EMBL/GenBank/DDBJ whole genome shotgun (WGS) entry which is preliminary data.</text>
</comment>
<gene>
    <name evidence="1" type="ORF">DPEC_G00333970</name>
</gene>
<evidence type="ECO:0000313" key="1">
    <source>
        <dbReference type="EMBL" id="KAJ7986978.1"/>
    </source>
</evidence>
<dbReference type="Proteomes" id="UP001157502">
    <property type="component" value="Chromosome 33"/>
</dbReference>
<proteinExistence type="predicted"/>
<reference evidence="1" key="1">
    <citation type="submission" date="2021-05" db="EMBL/GenBank/DDBJ databases">
        <authorList>
            <person name="Pan Q."/>
            <person name="Jouanno E."/>
            <person name="Zahm M."/>
            <person name="Klopp C."/>
            <person name="Cabau C."/>
            <person name="Louis A."/>
            <person name="Berthelot C."/>
            <person name="Parey E."/>
            <person name="Roest Crollius H."/>
            <person name="Montfort J."/>
            <person name="Robinson-Rechavi M."/>
            <person name="Bouchez O."/>
            <person name="Lampietro C."/>
            <person name="Lopez Roques C."/>
            <person name="Donnadieu C."/>
            <person name="Postlethwait J."/>
            <person name="Bobe J."/>
            <person name="Dillon D."/>
            <person name="Chandos A."/>
            <person name="von Hippel F."/>
            <person name="Guiguen Y."/>
        </authorList>
    </citation>
    <scope>NUCLEOTIDE SEQUENCE</scope>
    <source>
        <strain evidence="1">YG-Jan2019</strain>
    </source>
</reference>
<dbReference type="EMBL" id="CM055760">
    <property type="protein sequence ID" value="KAJ7986978.1"/>
    <property type="molecule type" value="Genomic_DNA"/>
</dbReference>
<sequence>MTRNVPAATGMLGVFTVFWIGTVVKTSEPLIYTNDWAVRINGGSASADSIAEKYGFHNKGLIGDLKEFYRFYHGGTARRSTVSNEDVTSLLAMETKVEWVQQQTIYQRTKRNSRASHIYSIDVRTKHIDSGPTQPDGSTNRTQTAAFDDSQWKSLWFMQDCGEASPGCPSQMNIDAAWRRGPTGKGVVVSILDDGIERRHPDLRANYDSYASYDVIDDDDDPTPRYDPGGENSHGTQCAGMVACAANTSRCSVGISFNAWIGGIRMLDGDVTDMVEAQSLSFRQQHIDIYSASWGPEDNGATVEGPGPLARLALETGIHTGRKGRGSIFVWASGNGGLTGDHCSCDGYASSVYTISVGSASQSGARPDQLEPCSSIMTTTYSSSTRMLTLDLKQGCSSKVHSGTSFSAPIAAGVIALSLEANPLLTWRDVQHIIVRTSQARHLTAPDWHTNGAGYQVSHFHGFGLLDAESMVKEAERWRLVPAHHTCEEAPVQHSRLISPGLELRSVHESTGCRHHPLERVVYLEHVVVRVTIIHSHRGDLSISLRSPAGTKSQLLAPRPRDRSNEGFQDWEFMTTHCWGERAAGDWSLEILDSPSQQRNNSEPGELKMWSLVLYGTSEHPYSMRREQARSAELPTEGGDPAEEYSGFCDPECSEDGCEGPGPEKCVTCLHLYLKFKNNTRTCVSACPPGFWGDRRRCKKCFASCESCTGSRSDQCTACQSTHHLIQGTNSCTASCGDSFYLDRDMNMCRKCSENCLRCTSANICTECQAGTSLIGNRCQTSCVPGKYLNGQEGTCELCHKACATCAGAGVEACNQCADGYLMEEWKCVSSCSTGFYSPLRTGDGPGTCRRCDASCLTCVGARKEDCSSCASGHDLRDGVCVVSTACGDGKYQDVNGKCRACDSTCLKCTGPLTEDCISCSPSRYLDEGLCVAQCAKGKYQSGGQCHLCDHTCATCLDGGPANCTSCDSDKFNIDRYLYMEGCVHTCPEAHFHTQEKSCEACPGNCLLCNSAHHCLRCDPAHYVNDGVCTKLECGEGEVEDPDYDGCMACEEGCMKCVLYNPRHCLSCTGGFYKFQDGCYKNCPAKTYSVEGQMTCVPCDEKCVSCDEHECYWCEADFFLSDGKCVTDCPGGFYGDEDTQECEACHSECATCNGPDPDNCVSCSEGETIKEGECVTEEEDPCPKRTFLTDEGECEACHDSCESCSGEENNQCRTCVKGRFLSSEQTCVSKCPVGSFAGLPSGVCEPCPQGCVQCADAERCVRCQVVRKAPLYLQEGQCVRQCQRGYPAGQMCRSCVAGCASCAKNATHCLSCAEPLLLHKHQCVETCPPAHLVRDGECQRCPVTCQECTTDGQCTSCEEYHFLYEDRCVVDCPERFFEDSERGVCAHCHPDCGLCDGPDEDDCDSCSAPGATLHNGACLPDCPSHTYRDGMTGRCKDCDRSCLTCTGPHAGSCSSCRDDQRLDEQEHCVPLVDGCPPRSYADQSGKCLPCHKYCHECYGPGRTHCLSCNQNHFLLNGSCVEFCPVGFYQEGSGQRCEACHPACLTCVGGHTHECLSCQDHLFRDGKECVDTCQPSHYGNVASRTCEKCDPSCGECSAGGTDGCLSCPAGLLYLRRQGRCYSSCPQGLYHDSQHHTCEPCHAGCRTCTGSGSQECDTCHTGYVRSDGTCESLCDMGQYPQPVSSSSSDLVCENCDDSCLNCWGPGPYNCTSCPAHAILTAGGRCLLCCQNDPPVEGESRVPQRECCNCTETRGECVLSTNMALGDDELESPENMALFITTSILLLLGLGTGVFLVRRSRSKSPSLPDPITVPRGYEKLGGSWHGGGRNNSSSTGHASSSGYFPDAQLVDLTNRRASGDKNEDEDDEDDDEDIVYMGQDGTVYRKFRYGHPGDDDGLEYDDESYTFR</sequence>
<protein>
    <submittedName>
        <fullName evidence="1">Uncharacterized protein</fullName>
    </submittedName>
</protein>
<evidence type="ECO:0000313" key="2">
    <source>
        <dbReference type="Proteomes" id="UP001157502"/>
    </source>
</evidence>
<organism evidence="1 2">
    <name type="scientific">Dallia pectoralis</name>
    <name type="common">Alaska blackfish</name>
    <dbReference type="NCBI Taxonomy" id="75939"/>
    <lineage>
        <taxon>Eukaryota</taxon>
        <taxon>Metazoa</taxon>
        <taxon>Chordata</taxon>
        <taxon>Craniata</taxon>
        <taxon>Vertebrata</taxon>
        <taxon>Euteleostomi</taxon>
        <taxon>Actinopterygii</taxon>
        <taxon>Neopterygii</taxon>
        <taxon>Teleostei</taxon>
        <taxon>Protacanthopterygii</taxon>
        <taxon>Esociformes</taxon>
        <taxon>Umbridae</taxon>
        <taxon>Dallia</taxon>
    </lineage>
</organism>
<name>A0ACC2F6G6_DALPE</name>
<accession>A0ACC2F6G6</accession>